<evidence type="ECO:0000256" key="3">
    <source>
        <dbReference type="ARBA" id="ARBA00022688"/>
    </source>
</evidence>
<feature type="binding site" evidence="5">
    <location>
        <position position="78"/>
    </location>
    <ligand>
        <name>S-adenosyl-L-methionine</name>
        <dbReference type="ChEBI" id="CHEBI:59789"/>
    </ligand>
</feature>
<organism evidence="6 7">
    <name type="scientific">Basilea psittacipulmonis DSM 24701</name>
    <dbReference type="NCBI Taxonomy" id="1072685"/>
    <lineage>
        <taxon>Bacteria</taxon>
        <taxon>Pseudomonadati</taxon>
        <taxon>Pseudomonadota</taxon>
        <taxon>Betaproteobacteria</taxon>
        <taxon>Burkholderiales</taxon>
        <taxon>Alcaligenaceae</taxon>
        <taxon>Basilea</taxon>
    </lineage>
</organism>
<keyword evidence="7" id="KW-1185">Reference proteome</keyword>
<gene>
    <name evidence="5" type="primary">ubiG</name>
    <name evidence="6" type="ORF">IX83_05980</name>
</gene>
<comment type="catalytic activity">
    <reaction evidence="5">
        <text>a 3-(all-trans-polyprenyl)benzene-1,2-diol + S-adenosyl-L-methionine = a 2-methoxy-6-(all-trans-polyprenyl)phenol + S-adenosyl-L-homocysteine + H(+)</text>
        <dbReference type="Rhea" id="RHEA:31411"/>
        <dbReference type="Rhea" id="RHEA-COMP:9550"/>
        <dbReference type="Rhea" id="RHEA-COMP:9551"/>
        <dbReference type="ChEBI" id="CHEBI:15378"/>
        <dbReference type="ChEBI" id="CHEBI:57856"/>
        <dbReference type="ChEBI" id="CHEBI:59789"/>
        <dbReference type="ChEBI" id="CHEBI:62729"/>
        <dbReference type="ChEBI" id="CHEBI:62731"/>
        <dbReference type="EC" id="2.1.1.222"/>
    </reaction>
</comment>
<feature type="binding site" evidence="5">
    <location>
        <position position="37"/>
    </location>
    <ligand>
        <name>S-adenosyl-L-methionine</name>
        <dbReference type="ChEBI" id="CHEBI:59789"/>
    </ligand>
</feature>
<dbReference type="Pfam" id="PF13489">
    <property type="entry name" value="Methyltransf_23"/>
    <property type="match status" value="1"/>
</dbReference>
<dbReference type="GO" id="GO:0032259">
    <property type="term" value="P:methylation"/>
    <property type="evidence" value="ECO:0007669"/>
    <property type="project" value="UniProtKB-KW"/>
</dbReference>
<dbReference type="GO" id="GO:0102208">
    <property type="term" value="F:2-polyprenyl-6-hydroxyphenol methylase activity"/>
    <property type="evidence" value="ECO:0007669"/>
    <property type="project" value="UniProtKB-EC"/>
</dbReference>
<feature type="binding site" evidence="5">
    <location>
        <position position="57"/>
    </location>
    <ligand>
        <name>S-adenosyl-L-methionine</name>
        <dbReference type="ChEBI" id="CHEBI:59789"/>
    </ligand>
</feature>
<evidence type="ECO:0000256" key="5">
    <source>
        <dbReference type="HAMAP-Rule" id="MF_00472"/>
    </source>
</evidence>
<dbReference type="HAMAP" id="MF_00472">
    <property type="entry name" value="UbiG"/>
    <property type="match status" value="1"/>
</dbReference>
<evidence type="ECO:0000256" key="1">
    <source>
        <dbReference type="ARBA" id="ARBA00022603"/>
    </source>
</evidence>
<dbReference type="GO" id="GO:0010420">
    <property type="term" value="F:polyprenyldihydroxybenzoate methyltransferase activity"/>
    <property type="evidence" value="ECO:0007669"/>
    <property type="project" value="InterPro"/>
</dbReference>
<dbReference type="PANTHER" id="PTHR43464">
    <property type="entry name" value="METHYLTRANSFERASE"/>
    <property type="match status" value="1"/>
</dbReference>
<name>A0A077DHD4_9BURK</name>
<dbReference type="AlphaFoldDB" id="A0A077DHD4"/>
<dbReference type="SUPFAM" id="SSF53335">
    <property type="entry name" value="S-adenosyl-L-methionine-dependent methyltransferases"/>
    <property type="match status" value="1"/>
</dbReference>
<evidence type="ECO:0000256" key="4">
    <source>
        <dbReference type="ARBA" id="ARBA00022691"/>
    </source>
</evidence>
<accession>A0A077DHD4</accession>
<dbReference type="Proteomes" id="UP000028945">
    <property type="component" value="Chromosome"/>
</dbReference>
<feature type="binding site" evidence="5">
    <location>
        <position position="125"/>
    </location>
    <ligand>
        <name>S-adenosyl-L-methionine</name>
        <dbReference type="ChEBI" id="CHEBI:59789"/>
    </ligand>
</feature>
<keyword evidence="4 5" id="KW-0949">S-adenosyl-L-methionine</keyword>
<protein>
    <recommendedName>
        <fullName evidence="5">Ubiquinone biosynthesis O-methyltransferase</fullName>
    </recommendedName>
    <alternativeName>
        <fullName evidence="5">2-polyprenyl-6-hydroxyphenol methylase</fullName>
        <ecNumber evidence="5">2.1.1.222</ecNumber>
    </alternativeName>
    <alternativeName>
        <fullName evidence="5">3-demethylubiquinone 3-O-methyltransferase</fullName>
        <ecNumber evidence="5">2.1.1.64</ecNumber>
    </alternativeName>
</protein>
<dbReference type="CDD" id="cd02440">
    <property type="entry name" value="AdoMet_MTases"/>
    <property type="match status" value="1"/>
</dbReference>
<dbReference type="STRING" id="1072685.IX83_05980"/>
<evidence type="ECO:0000313" key="7">
    <source>
        <dbReference type="Proteomes" id="UP000028945"/>
    </source>
</evidence>
<dbReference type="InterPro" id="IPR010233">
    <property type="entry name" value="UbiG_MeTrfase"/>
</dbReference>
<keyword evidence="2 5" id="KW-0808">Transferase</keyword>
<reference evidence="6 7" key="1">
    <citation type="journal article" date="2014" name="BMC Genomics">
        <title>A genomic perspective on a new bacterial genus and species from the Alcaligenaceae family, Basilea psittacipulmonis.</title>
        <authorList>
            <person name="Whiteson K.L."/>
            <person name="Hernandez D."/>
            <person name="Lazarevic V."/>
            <person name="Gaia N."/>
            <person name="Farinelli L."/>
            <person name="Francois P."/>
            <person name="Pilo P."/>
            <person name="Frey J."/>
            <person name="Schrenzel J."/>
        </authorList>
    </citation>
    <scope>NUCLEOTIDE SEQUENCE [LARGE SCALE GENOMIC DNA]</scope>
    <source>
        <strain evidence="6 7">DSM 24701</strain>
    </source>
</reference>
<comment type="catalytic activity">
    <reaction evidence="5">
        <text>a 3-demethylubiquinol + S-adenosyl-L-methionine = a ubiquinol + S-adenosyl-L-homocysteine + H(+)</text>
        <dbReference type="Rhea" id="RHEA:44380"/>
        <dbReference type="Rhea" id="RHEA-COMP:9566"/>
        <dbReference type="Rhea" id="RHEA-COMP:10914"/>
        <dbReference type="ChEBI" id="CHEBI:15378"/>
        <dbReference type="ChEBI" id="CHEBI:17976"/>
        <dbReference type="ChEBI" id="CHEBI:57856"/>
        <dbReference type="ChEBI" id="CHEBI:59789"/>
        <dbReference type="ChEBI" id="CHEBI:84422"/>
        <dbReference type="EC" id="2.1.1.64"/>
    </reaction>
</comment>
<dbReference type="RefSeq" id="WP_038501664.1">
    <property type="nucleotide sequence ID" value="NZ_AFWK01000016.1"/>
</dbReference>
<evidence type="ECO:0000313" key="6">
    <source>
        <dbReference type="EMBL" id="AIL32922.1"/>
    </source>
</evidence>
<keyword evidence="6" id="KW-0830">Ubiquinone</keyword>
<dbReference type="EC" id="2.1.1.222" evidence="5"/>
<comment type="pathway">
    <text evidence="5">Cofactor biosynthesis; ubiquinone biosynthesis.</text>
</comment>
<keyword evidence="1 5" id="KW-0489">Methyltransferase</keyword>
<dbReference type="EC" id="2.1.1.64" evidence="5"/>
<proteinExistence type="inferred from homology"/>
<dbReference type="GO" id="GO:0061542">
    <property type="term" value="F:3-demethylubiquinol 3-O-methyltransferase activity"/>
    <property type="evidence" value="ECO:0007669"/>
    <property type="project" value="UniProtKB-UniRule"/>
</dbReference>
<dbReference type="InterPro" id="IPR029063">
    <property type="entry name" value="SAM-dependent_MTases_sf"/>
</dbReference>
<dbReference type="HOGENOM" id="CLU_042432_5_0_4"/>
<comment type="function">
    <text evidence="5">O-methyltransferase that catalyzes the 2 O-methylation steps in the ubiquinone biosynthetic pathway.</text>
</comment>
<keyword evidence="3 5" id="KW-0831">Ubiquinone biosynthesis</keyword>
<sequence length="236" mass="26595">MSANVNPSEINKFSAIAAKWWDPNGEFKPLHDINPLRLQWLIEMAGDLNQKKILDVGCGGGIYAESMALKGGIVKGIDMAERSLQTAQLHRLESKIDKTQLDYQKIPVEDLAKEQANTYDIVTCMEMLEHVPDPVSIMKACFELVKPNGWVLFSTLNRTPKAFFMAIMGAEYLMKLLPKGTHQYETFIKPGELAEMARIAGLTPVAFKGISYRLVQKDYVLSDNTSVNYMMMTQKR</sequence>
<dbReference type="eggNOG" id="COG2227">
    <property type="taxonomic scope" value="Bacteria"/>
</dbReference>
<dbReference type="NCBIfam" id="TIGR01983">
    <property type="entry name" value="UbiG"/>
    <property type="match status" value="1"/>
</dbReference>
<dbReference type="KEGG" id="bpsi:IX83_05980"/>
<dbReference type="EMBL" id="CP009238">
    <property type="protein sequence ID" value="AIL32922.1"/>
    <property type="molecule type" value="Genomic_DNA"/>
</dbReference>
<evidence type="ECO:0000256" key="2">
    <source>
        <dbReference type="ARBA" id="ARBA00022679"/>
    </source>
</evidence>
<dbReference type="Gene3D" id="3.40.50.150">
    <property type="entry name" value="Vaccinia Virus protein VP39"/>
    <property type="match status" value="1"/>
</dbReference>
<dbReference type="PANTHER" id="PTHR43464:SF19">
    <property type="entry name" value="UBIQUINONE BIOSYNTHESIS O-METHYLTRANSFERASE, MITOCHONDRIAL"/>
    <property type="match status" value="1"/>
</dbReference>
<comment type="similarity">
    <text evidence="5">Belongs to the methyltransferase superfamily. UbiG/COQ3 family.</text>
</comment>
<dbReference type="UniPathway" id="UPA00232"/>